<name>A0A0K8VUF7_BACLA</name>
<evidence type="ECO:0000313" key="1">
    <source>
        <dbReference type="EMBL" id="JAI42514.1"/>
    </source>
</evidence>
<dbReference type="EMBL" id="GDHF01009800">
    <property type="protein sequence ID" value="JAI42514.1"/>
    <property type="molecule type" value="Transcribed_RNA"/>
</dbReference>
<reference evidence="1" key="1">
    <citation type="submission" date="2015-06" db="EMBL/GenBank/DDBJ databases">
        <authorList>
            <person name="Hoefler B.C."/>
            <person name="Straight P.D."/>
        </authorList>
    </citation>
    <scope>NUCLEOTIDE SEQUENCE</scope>
</reference>
<organism evidence="1">
    <name type="scientific">Bactrocera latifrons</name>
    <name type="common">Malaysian fruit fly</name>
    <name type="synonym">Chaetodacus latifrons</name>
    <dbReference type="NCBI Taxonomy" id="174628"/>
    <lineage>
        <taxon>Eukaryota</taxon>
        <taxon>Metazoa</taxon>
        <taxon>Ecdysozoa</taxon>
        <taxon>Arthropoda</taxon>
        <taxon>Hexapoda</taxon>
        <taxon>Insecta</taxon>
        <taxon>Pterygota</taxon>
        <taxon>Neoptera</taxon>
        <taxon>Endopterygota</taxon>
        <taxon>Diptera</taxon>
        <taxon>Brachycera</taxon>
        <taxon>Muscomorpha</taxon>
        <taxon>Tephritoidea</taxon>
        <taxon>Tephritidae</taxon>
        <taxon>Bactrocera</taxon>
        <taxon>Bactrocera</taxon>
    </lineage>
</organism>
<gene>
    <name evidence="1" type="ORF">c0_g2_i1</name>
</gene>
<proteinExistence type="predicted"/>
<dbReference type="AlphaFoldDB" id="A0A0K8VUF7"/>
<protein>
    <submittedName>
        <fullName evidence="1">Uncharacterized protein</fullName>
    </submittedName>
</protein>
<accession>A0A0K8VUF7</accession>
<sequence length="117" mass="12254">MHNYALITNTNDVNSAASVGASIGCKIKIKISPKTPGAQNGPASAAKFCKNICALKYAACMSNTCASGSEANKVCRSCRAAIKKRLKACSTIWCHIYFSGRPLLAGLLCVPGDLSEI</sequence>